<dbReference type="AlphaFoldDB" id="A0A3N4J9Y1"/>
<reference evidence="1 2" key="1">
    <citation type="journal article" date="2018" name="Nat. Ecol. Evol.">
        <title>Pezizomycetes genomes reveal the molecular basis of ectomycorrhizal truffle lifestyle.</title>
        <authorList>
            <person name="Murat C."/>
            <person name="Payen T."/>
            <person name="Noel B."/>
            <person name="Kuo A."/>
            <person name="Morin E."/>
            <person name="Chen J."/>
            <person name="Kohler A."/>
            <person name="Krizsan K."/>
            <person name="Balestrini R."/>
            <person name="Da Silva C."/>
            <person name="Montanini B."/>
            <person name="Hainaut M."/>
            <person name="Levati E."/>
            <person name="Barry K.W."/>
            <person name="Belfiori B."/>
            <person name="Cichocki N."/>
            <person name="Clum A."/>
            <person name="Dockter R.B."/>
            <person name="Fauchery L."/>
            <person name="Guy J."/>
            <person name="Iotti M."/>
            <person name="Le Tacon F."/>
            <person name="Lindquist E.A."/>
            <person name="Lipzen A."/>
            <person name="Malagnac F."/>
            <person name="Mello A."/>
            <person name="Molinier V."/>
            <person name="Miyauchi S."/>
            <person name="Poulain J."/>
            <person name="Riccioni C."/>
            <person name="Rubini A."/>
            <person name="Sitrit Y."/>
            <person name="Splivallo R."/>
            <person name="Traeger S."/>
            <person name="Wang M."/>
            <person name="Zifcakova L."/>
            <person name="Wipf D."/>
            <person name="Zambonelli A."/>
            <person name="Paolocci F."/>
            <person name="Nowrousian M."/>
            <person name="Ottonello S."/>
            <person name="Baldrian P."/>
            <person name="Spatafora J.W."/>
            <person name="Henrissat B."/>
            <person name="Nagy L.G."/>
            <person name="Aury J.M."/>
            <person name="Wincker P."/>
            <person name="Grigoriev I.V."/>
            <person name="Bonfante P."/>
            <person name="Martin F.M."/>
        </authorList>
    </citation>
    <scope>NUCLEOTIDE SEQUENCE [LARGE SCALE GENOMIC DNA]</scope>
    <source>
        <strain evidence="1 2">120613-1</strain>
    </source>
</reference>
<dbReference type="EMBL" id="ML120518">
    <property type="protein sequence ID" value="RPA90624.1"/>
    <property type="molecule type" value="Genomic_DNA"/>
</dbReference>
<accession>A0A3N4J9Y1</accession>
<dbReference type="Proteomes" id="UP000276215">
    <property type="component" value="Unassembled WGS sequence"/>
</dbReference>
<organism evidence="1 2">
    <name type="scientific">Choiromyces venosus 120613-1</name>
    <dbReference type="NCBI Taxonomy" id="1336337"/>
    <lineage>
        <taxon>Eukaryota</taxon>
        <taxon>Fungi</taxon>
        <taxon>Dikarya</taxon>
        <taxon>Ascomycota</taxon>
        <taxon>Pezizomycotina</taxon>
        <taxon>Pezizomycetes</taxon>
        <taxon>Pezizales</taxon>
        <taxon>Tuberaceae</taxon>
        <taxon>Choiromyces</taxon>
    </lineage>
</organism>
<proteinExistence type="predicted"/>
<evidence type="ECO:0000313" key="2">
    <source>
        <dbReference type="Proteomes" id="UP000276215"/>
    </source>
</evidence>
<protein>
    <submittedName>
        <fullName evidence="1">Uncharacterized protein</fullName>
    </submittedName>
</protein>
<gene>
    <name evidence="1" type="ORF">L873DRAFT_398156</name>
</gene>
<evidence type="ECO:0000313" key="1">
    <source>
        <dbReference type="EMBL" id="RPA90624.1"/>
    </source>
</evidence>
<name>A0A3N4J9Y1_9PEZI</name>
<sequence length="82" mass="9231">MPSFLPSPLYIISHPLQAHPSSPHTHDTFHPQALAPAVTRVHPNRHCYPQFHPGPAYTPRDIPYLLILIILANLENPPCSRI</sequence>
<keyword evidence="2" id="KW-1185">Reference proteome</keyword>